<dbReference type="Ensembl" id="ENSCHIT00010022881.1">
    <property type="protein sequence ID" value="ENSCHIP00010016347.1"/>
    <property type="gene ID" value="ENSCHIG00010011925.1"/>
</dbReference>
<organism evidence="2">
    <name type="scientific">Capra hircus</name>
    <name type="common">Goat</name>
    <dbReference type="NCBI Taxonomy" id="9925"/>
    <lineage>
        <taxon>Eukaryota</taxon>
        <taxon>Metazoa</taxon>
        <taxon>Chordata</taxon>
        <taxon>Craniata</taxon>
        <taxon>Vertebrata</taxon>
        <taxon>Euteleostomi</taxon>
        <taxon>Mammalia</taxon>
        <taxon>Eutheria</taxon>
        <taxon>Laurasiatheria</taxon>
        <taxon>Artiodactyla</taxon>
        <taxon>Ruminantia</taxon>
        <taxon>Pecora</taxon>
        <taxon>Bovidae</taxon>
        <taxon>Caprinae</taxon>
        <taxon>Capra</taxon>
    </lineage>
</organism>
<feature type="compositionally biased region" description="Low complexity" evidence="1">
    <location>
        <begin position="153"/>
        <end position="164"/>
    </location>
</feature>
<feature type="compositionally biased region" description="Polar residues" evidence="1">
    <location>
        <begin position="130"/>
        <end position="149"/>
    </location>
</feature>
<evidence type="ECO:0000313" key="2">
    <source>
        <dbReference type="Ensembl" id="ENSCHIP00010016347.1"/>
    </source>
</evidence>
<evidence type="ECO:0000256" key="1">
    <source>
        <dbReference type="SAM" id="MobiDB-lite"/>
    </source>
</evidence>
<sequence length="250" mass="27350">MPTKQTSVDSERRFSRWDKRIPLSSPVRSFYFPISDCTIVSLAAPPPREKMKRSPVVESVSKSSILQEENLPQKEAEKGWHPREFGWEAECSLGGRPCPSAAHVSEPCLCGCSLRTKAVLHPRPSPVSRPASQALPSLSSGRKQLSSPGNAFKSQSSQNSPKPKANAKSQLVSGDKPRASCSATPPRRLAPMGMWPRGFLNPLSKSWPEEPLDTYIPLGASHFLSLEALSPVMSLVEGDKAWSSPPFCFK</sequence>
<feature type="region of interest" description="Disordered" evidence="1">
    <location>
        <begin position="122"/>
        <end position="189"/>
    </location>
</feature>
<proteinExistence type="predicted"/>
<reference evidence="2" key="1">
    <citation type="submission" date="2019-03" db="EMBL/GenBank/DDBJ databases">
        <title>Genome sequencing and reference-guided assembly of Black Bengal Goat (Capra hircus).</title>
        <authorList>
            <person name="Siddiki A.Z."/>
            <person name="Baten A."/>
            <person name="Billah M."/>
            <person name="Alam M.A.U."/>
            <person name="Shawrob K.S.M."/>
            <person name="Saha S."/>
            <person name="Chowdhury M."/>
            <person name="Rahman A.H."/>
            <person name="Stear M."/>
            <person name="Miah G."/>
            <person name="Das G.B."/>
            <person name="Hossain M.M."/>
            <person name="Kumkum M."/>
            <person name="Islam M.S."/>
            <person name="Mollah A.M."/>
            <person name="Ahsan A."/>
            <person name="Tusar F."/>
            <person name="Khan M.K.I."/>
        </authorList>
    </citation>
    <scope>NUCLEOTIDE SEQUENCE [LARGE SCALE GENOMIC DNA]</scope>
</reference>
<feature type="compositionally biased region" description="Basic and acidic residues" evidence="1">
    <location>
        <begin position="71"/>
        <end position="80"/>
    </location>
</feature>
<reference evidence="2" key="2">
    <citation type="submission" date="2025-08" db="UniProtKB">
        <authorList>
            <consortium name="Ensembl"/>
        </authorList>
    </citation>
    <scope>IDENTIFICATION</scope>
</reference>
<name>A0A8C2P8Q0_CAPHI</name>
<dbReference type="AlphaFoldDB" id="A0A8C2P8Q0"/>
<protein>
    <submittedName>
        <fullName evidence="2">Uncharacterized protein</fullName>
    </submittedName>
</protein>
<accession>A0A8C2P8Q0</accession>
<feature type="region of interest" description="Disordered" evidence="1">
    <location>
        <begin position="48"/>
        <end position="80"/>
    </location>
</feature>